<keyword evidence="4" id="KW-0636">Prenylation</keyword>
<evidence type="ECO:0000256" key="1">
    <source>
        <dbReference type="ARBA" id="ARBA00022481"/>
    </source>
</evidence>
<evidence type="ECO:0000313" key="9">
    <source>
        <dbReference type="Proteomes" id="UP001293593"/>
    </source>
</evidence>
<feature type="domain" description="HMA" evidence="7">
    <location>
        <begin position="1"/>
        <end position="61"/>
    </location>
</feature>
<comment type="caution">
    <text evidence="8">The sequence shown here is derived from an EMBL/GenBank/DDBJ whole genome shotgun (WGS) entry which is preliminary data.</text>
</comment>
<proteinExistence type="inferred from homology"/>
<protein>
    <recommendedName>
        <fullName evidence="7">HMA domain-containing protein</fullName>
    </recommendedName>
</protein>
<name>A0AAE1MXZ5_9FABA</name>
<keyword evidence="1" id="KW-0488">Methylation</keyword>
<evidence type="ECO:0000256" key="5">
    <source>
        <dbReference type="ARBA" id="ARBA00024045"/>
    </source>
</evidence>
<evidence type="ECO:0000313" key="8">
    <source>
        <dbReference type="EMBL" id="KAK4279309.1"/>
    </source>
</evidence>
<dbReference type="PROSITE" id="PS50846">
    <property type="entry name" value="HMA_2"/>
    <property type="match status" value="1"/>
</dbReference>
<feature type="region of interest" description="Disordered" evidence="6">
    <location>
        <begin position="62"/>
        <end position="81"/>
    </location>
</feature>
<keyword evidence="2" id="KW-0479">Metal-binding</keyword>
<sequence length="111" mass="12827">MELPDDSIKRKAMKFVSGFPGVESVSVDMKDKKLTLTGDVDPESIVGKLRKLCRTEIVSVEEEKEDKKKEKKEDKKGDEPDQLADLVKAYQNYYRDQMTSYLLCQKYGRRS</sequence>
<evidence type="ECO:0000259" key="7">
    <source>
        <dbReference type="PROSITE" id="PS50846"/>
    </source>
</evidence>
<dbReference type="InterPro" id="IPR036163">
    <property type="entry name" value="HMA_dom_sf"/>
</dbReference>
<feature type="compositionally biased region" description="Basic and acidic residues" evidence="6">
    <location>
        <begin position="65"/>
        <end position="79"/>
    </location>
</feature>
<dbReference type="CDD" id="cd00371">
    <property type="entry name" value="HMA"/>
    <property type="match status" value="1"/>
</dbReference>
<dbReference type="GO" id="GO:0046872">
    <property type="term" value="F:metal ion binding"/>
    <property type="evidence" value="ECO:0007669"/>
    <property type="project" value="UniProtKB-KW"/>
</dbReference>
<dbReference type="Gene3D" id="3.30.70.100">
    <property type="match status" value="1"/>
</dbReference>
<comment type="similarity">
    <text evidence="5">Belongs to the HIPP family.</text>
</comment>
<organism evidence="8 9">
    <name type="scientific">Acacia crassicarpa</name>
    <name type="common">northern wattle</name>
    <dbReference type="NCBI Taxonomy" id="499986"/>
    <lineage>
        <taxon>Eukaryota</taxon>
        <taxon>Viridiplantae</taxon>
        <taxon>Streptophyta</taxon>
        <taxon>Embryophyta</taxon>
        <taxon>Tracheophyta</taxon>
        <taxon>Spermatophyta</taxon>
        <taxon>Magnoliopsida</taxon>
        <taxon>eudicotyledons</taxon>
        <taxon>Gunneridae</taxon>
        <taxon>Pentapetalae</taxon>
        <taxon>rosids</taxon>
        <taxon>fabids</taxon>
        <taxon>Fabales</taxon>
        <taxon>Fabaceae</taxon>
        <taxon>Caesalpinioideae</taxon>
        <taxon>mimosoid clade</taxon>
        <taxon>Acacieae</taxon>
        <taxon>Acacia</taxon>
    </lineage>
</organism>
<dbReference type="Proteomes" id="UP001293593">
    <property type="component" value="Unassembled WGS sequence"/>
</dbReference>
<dbReference type="InterPro" id="IPR051863">
    <property type="entry name" value="HIPP"/>
</dbReference>
<keyword evidence="3" id="KW-0449">Lipoprotein</keyword>
<reference evidence="8" key="1">
    <citation type="submission" date="2023-10" db="EMBL/GenBank/DDBJ databases">
        <title>Chromosome-level genome of the transformable northern wattle, Acacia crassicarpa.</title>
        <authorList>
            <person name="Massaro I."/>
            <person name="Sinha N.R."/>
            <person name="Poethig S."/>
            <person name="Leichty A.R."/>
        </authorList>
    </citation>
    <scope>NUCLEOTIDE SEQUENCE</scope>
    <source>
        <strain evidence="8">Acra3RX</strain>
        <tissue evidence="8">Leaf</tissue>
    </source>
</reference>
<evidence type="ECO:0000256" key="3">
    <source>
        <dbReference type="ARBA" id="ARBA00023288"/>
    </source>
</evidence>
<evidence type="ECO:0000256" key="2">
    <source>
        <dbReference type="ARBA" id="ARBA00022723"/>
    </source>
</evidence>
<accession>A0AAE1MXZ5</accession>
<dbReference type="EMBL" id="JAWXYG010000002">
    <property type="protein sequence ID" value="KAK4279309.1"/>
    <property type="molecule type" value="Genomic_DNA"/>
</dbReference>
<dbReference type="PANTHER" id="PTHR45811">
    <property type="entry name" value="COPPER TRANSPORT PROTEIN FAMILY-RELATED"/>
    <property type="match status" value="1"/>
</dbReference>
<dbReference type="AlphaFoldDB" id="A0AAE1MXZ5"/>
<keyword evidence="9" id="KW-1185">Reference proteome</keyword>
<evidence type="ECO:0000256" key="6">
    <source>
        <dbReference type="SAM" id="MobiDB-lite"/>
    </source>
</evidence>
<evidence type="ECO:0000256" key="4">
    <source>
        <dbReference type="ARBA" id="ARBA00023289"/>
    </source>
</evidence>
<dbReference type="InterPro" id="IPR006121">
    <property type="entry name" value="HMA_dom"/>
</dbReference>
<dbReference type="PANTHER" id="PTHR45811:SF80">
    <property type="entry name" value="COPPER TRANSPORT PROTEIN FAMILY-RELATED"/>
    <property type="match status" value="1"/>
</dbReference>
<dbReference type="SUPFAM" id="SSF55008">
    <property type="entry name" value="HMA, heavy metal-associated domain"/>
    <property type="match status" value="1"/>
</dbReference>
<dbReference type="Pfam" id="PF00403">
    <property type="entry name" value="HMA"/>
    <property type="match status" value="1"/>
</dbReference>
<gene>
    <name evidence="8" type="ORF">QN277_011107</name>
</gene>